<feature type="region of interest" description="Disordered" evidence="1">
    <location>
        <begin position="1"/>
        <end position="20"/>
    </location>
</feature>
<dbReference type="Proteomes" id="UP000308652">
    <property type="component" value="Unassembled WGS sequence"/>
</dbReference>
<dbReference type="EMBL" id="ML213594">
    <property type="protein sequence ID" value="TFK41634.1"/>
    <property type="molecule type" value="Genomic_DNA"/>
</dbReference>
<dbReference type="AlphaFoldDB" id="A0A5C3M865"/>
<gene>
    <name evidence="3" type="ORF">BDQ12DRAFT_678285</name>
</gene>
<evidence type="ECO:0000313" key="4">
    <source>
        <dbReference type="Proteomes" id="UP000308652"/>
    </source>
</evidence>
<accession>A0A5C3M865</accession>
<sequence>MRAVKTTPNMLASAPATPTSPSFLAFSEFTLLSTVFGPVMFLPLFSSQCSMLSLHDHI</sequence>
<organism evidence="3 4">
    <name type="scientific">Crucibulum laeve</name>
    <dbReference type="NCBI Taxonomy" id="68775"/>
    <lineage>
        <taxon>Eukaryota</taxon>
        <taxon>Fungi</taxon>
        <taxon>Dikarya</taxon>
        <taxon>Basidiomycota</taxon>
        <taxon>Agaricomycotina</taxon>
        <taxon>Agaricomycetes</taxon>
        <taxon>Agaricomycetidae</taxon>
        <taxon>Agaricales</taxon>
        <taxon>Agaricineae</taxon>
        <taxon>Nidulariaceae</taxon>
        <taxon>Crucibulum</taxon>
    </lineage>
</organism>
<keyword evidence="2" id="KW-0472">Membrane</keyword>
<proteinExistence type="predicted"/>
<feature type="transmembrane region" description="Helical" evidence="2">
    <location>
        <begin position="23"/>
        <end position="45"/>
    </location>
</feature>
<keyword evidence="2" id="KW-1133">Transmembrane helix</keyword>
<keyword evidence="4" id="KW-1185">Reference proteome</keyword>
<evidence type="ECO:0000313" key="3">
    <source>
        <dbReference type="EMBL" id="TFK41634.1"/>
    </source>
</evidence>
<name>A0A5C3M865_9AGAR</name>
<evidence type="ECO:0000256" key="1">
    <source>
        <dbReference type="SAM" id="MobiDB-lite"/>
    </source>
</evidence>
<protein>
    <submittedName>
        <fullName evidence="3">Uncharacterized protein</fullName>
    </submittedName>
</protein>
<keyword evidence="2" id="KW-0812">Transmembrane</keyword>
<reference evidence="3 4" key="1">
    <citation type="journal article" date="2019" name="Nat. Ecol. Evol.">
        <title>Megaphylogeny resolves global patterns of mushroom evolution.</title>
        <authorList>
            <person name="Varga T."/>
            <person name="Krizsan K."/>
            <person name="Foldi C."/>
            <person name="Dima B."/>
            <person name="Sanchez-Garcia M."/>
            <person name="Sanchez-Ramirez S."/>
            <person name="Szollosi G.J."/>
            <person name="Szarkandi J.G."/>
            <person name="Papp V."/>
            <person name="Albert L."/>
            <person name="Andreopoulos W."/>
            <person name="Angelini C."/>
            <person name="Antonin V."/>
            <person name="Barry K.W."/>
            <person name="Bougher N.L."/>
            <person name="Buchanan P."/>
            <person name="Buyck B."/>
            <person name="Bense V."/>
            <person name="Catcheside P."/>
            <person name="Chovatia M."/>
            <person name="Cooper J."/>
            <person name="Damon W."/>
            <person name="Desjardin D."/>
            <person name="Finy P."/>
            <person name="Geml J."/>
            <person name="Haridas S."/>
            <person name="Hughes K."/>
            <person name="Justo A."/>
            <person name="Karasinski D."/>
            <person name="Kautmanova I."/>
            <person name="Kiss B."/>
            <person name="Kocsube S."/>
            <person name="Kotiranta H."/>
            <person name="LaButti K.M."/>
            <person name="Lechner B.E."/>
            <person name="Liimatainen K."/>
            <person name="Lipzen A."/>
            <person name="Lukacs Z."/>
            <person name="Mihaltcheva S."/>
            <person name="Morgado L.N."/>
            <person name="Niskanen T."/>
            <person name="Noordeloos M.E."/>
            <person name="Ohm R.A."/>
            <person name="Ortiz-Santana B."/>
            <person name="Ovrebo C."/>
            <person name="Racz N."/>
            <person name="Riley R."/>
            <person name="Savchenko A."/>
            <person name="Shiryaev A."/>
            <person name="Soop K."/>
            <person name="Spirin V."/>
            <person name="Szebenyi C."/>
            <person name="Tomsovsky M."/>
            <person name="Tulloss R.E."/>
            <person name="Uehling J."/>
            <person name="Grigoriev I.V."/>
            <person name="Vagvolgyi C."/>
            <person name="Papp T."/>
            <person name="Martin F.M."/>
            <person name="Miettinen O."/>
            <person name="Hibbett D.S."/>
            <person name="Nagy L.G."/>
        </authorList>
    </citation>
    <scope>NUCLEOTIDE SEQUENCE [LARGE SCALE GENOMIC DNA]</scope>
    <source>
        <strain evidence="3 4">CBS 166.37</strain>
    </source>
</reference>
<evidence type="ECO:0000256" key="2">
    <source>
        <dbReference type="SAM" id="Phobius"/>
    </source>
</evidence>